<evidence type="ECO:0000256" key="3">
    <source>
        <dbReference type="ARBA" id="ARBA00022490"/>
    </source>
</evidence>
<dbReference type="PROSITE" id="PS51651">
    <property type="entry name" value="DOCKER"/>
    <property type="match status" value="1"/>
</dbReference>
<dbReference type="Pfam" id="PF14429">
    <property type="entry name" value="DOCK-C2"/>
    <property type="match status" value="1"/>
</dbReference>
<dbReference type="PANTHER" id="PTHR45653">
    <property type="entry name" value="DEDICATOR OF CYTOKINESIS"/>
    <property type="match status" value="1"/>
</dbReference>
<keyword evidence="2 6" id="KW-0728">SH3 domain</keyword>
<feature type="region of interest" description="Disordered" evidence="8">
    <location>
        <begin position="1999"/>
        <end position="2086"/>
    </location>
</feature>
<gene>
    <name evidence="13" type="ORF">DSL72_001306</name>
</gene>
<evidence type="ECO:0000256" key="4">
    <source>
        <dbReference type="ARBA" id="ARBA00022553"/>
    </source>
</evidence>
<feature type="compositionally biased region" description="Polar residues" evidence="8">
    <location>
        <begin position="462"/>
        <end position="483"/>
    </location>
</feature>
<dbReference type="PROSITE" id="PS51650">
    <property type="entry name" value="C2_DOCK"/>
    <property type="match status" value="1"/>
</dbReference>
<dbReference type="InterPro" id="IPR056372">
    <property type="entry name" value="TPR_DOCK"/>
</dbReference>
<feature type="compositionally biased region" description="Polar residues" evidence="8">
    <location>
        <begin position="1948"/>
        <end position="1961"/>
    </location>
</feature>
<evidence type="ECO:0000256" key="9">
    <source>
        <dbReference type="SAM" id="SignalP"/>
    </source>
</evidence>
<dbReference type="SUPFAM" id="SSF48371">
    <property type="entry name" value="ARM repeat"/>
    <property type="match status" value="1"/>
</dbReference>
<comment type="subcellular location">
    <subcellularLocation>
        <location evidence="1">Cytoplasm</location>
    </subcellularLocation>
</comment>
<dbReference type="Pfam" id="PF06920">
    <property type="entry name" value="DHR-2_Lobe_A"/>
    <property type="match status" value="1"/>
</dbReference>
<dbReference type="Gene3D" id="1.25.40.410">
    <property type="match status" value="1"/>
</dbReference>
<evidence type="ECO:0000259" key="12">
    <source>
        <dbReference type="PROSITE" id="PS51651"/>
    </source>
</evidence>
<keyword evidence="4" id="KW-0597">Phosphoprotein</keyword>
<organism evidence="13 14">
    <name type="scientific">Monilinia vaccinii-corymbosi</name>
    <dbReference type="NCBI Taxonomy" id="61207"/>
    <lineage>
        <taxon>Eukaryota</taxon>
        <taxon>Fungi</taxon>
        <taxon>Dikarya</taxon>
        <taxon>Ascomycota</taxon>
        <taxon>Pezizomycotina</taxon>
        <taxon>Leotiomycetes</taxon>
        <taxon>Helotiales</taxon>
        <taxon>Sclerotiniaceae</taxon>
        <taxon>Monilinia</taxon>
    </lineage>
</organism>
<feature type="compositionally biased region" description="Polar residues" evidence="8">
    <location>
        <begin position="1917"/>
        <end position="1936"/>
    </location>
</feature>
<keyword evidence="3" id="KW-0963">Cytoplasm</keyword>
<name>A0A8A3P970_9HELO</name>
<dbReference type="GO" id="GO:0007264">
    <property type="term" value="P:small GTPase-mediated signal transduction"/>
    <property type="evidence" value="ECO:0007669"/>
    <property type="project" value="InterPro"/>
</dbReference>
<feature type="signal peptide" evidence="9">
    <location>
        <begin position="1"/>
        <end position="21"/>
    </location>
</feature>
<dbReference type="Gene3D" id="1.20.1270.350">
    <property type="entry name" value="Dedicator of cytokinesis N-terminal subdomain"/>
    <property type="match status" value="1"/>
</dbReference>
<dbReference type="Gene3D" id="2.30.30.40">
    <property type="entry name" value="SH3 Domains"/>
    <property type="match status" value="1"/>
</dbReference>
<feature type="compositionally biased region" description="Polar residues" evidence="8">
    <location>
        <begin position="1858"/>
        <end position="1888"/>
    </location>
</feature>
<dbReference type="InterPro" id="IPR026791">
    <property type="entry name" value="DOCK"/>
</dbReference>
<dbReference type="PROSITE" id="PS50002">
    <property type="entry name" value="SH3"/>
    <property type="match status" value="1"/>
</dbReference>
<dbReference type="GO" id="GO:0005737">
    <property type="term" value="C:cytoplasm"/>
    <property type="evidence" value="ECO:0007669"/>
    <property type="project" value="UniProtKB-SubCell"/>
</dbReference>
<dbReference type="InterPro" id="IPR001452">
    <property type="entry name" value="SH3_domain"/>
</dbReference>
<feature type="region of interest" description="Disordered" evidence="8">
    <location>
        <begin position="88"/>
        <end position="125"/>
    </location>
</feature>
<evidence type="ECO:0000256" key="2">
    <source>
        <dbReference type="ARBA" id="ARBA00022443"/>
    </source>
</evidence>
<dbReference type="InterPro" id="IPR036028">
    <property type="entry name" value="SH3-like_dom_sf"/>
</dbReference>
<dbReference type="InterPro" id="IPR027007">
    <property type="entry name" value="C2_DOCK-type_domain"/>
</dbReference>
<feature type="compositionally biased region" description="Polar residues" evidence="8">
    <location>
        <begin position="1895"/>
        <end position="1909"/>
    </location>
</feature>
<dbReference type="EMBL" id="CP063406">
    <property type="protein sequence ID" value="QSZ31738.1"/>
    <property type="molecule type" value="Genomic_DNA"/>
</dbReference>
<reference evidence="13" key="1">
    <citation type="submission" date="2020-10" db="EMBL/GenBank/DDBJ databases">
        <title>Genome Sequence of Monilinia vaccinii-corymbosi Sheds Light on Mummy Berry Disease Infection of Blueberry and Mating Type.</title>
        <authorList>
            <person name="Yow A.G."/>
            <person name="Zhang Y."/>
            <person name="Bansal K."/>
            <person name="Eacker S.M."/>
            <person name="Sullivan S."/>
            <person name="Liachko I."/>
            <person name="Cubeta M.A."/>
            <person name="Rollins J.A."/>
            <person name="Ashrafi H."/>
        </authorList>
    </citation>
    <scope>NUCLEOTIDE SEQUENCE</scope>
    <source>
        <strain evidence="13">RL-1</strain>
    </source>
</reference>
<evidence type="ECO:0000259" key="10">
    <source>
        <dbReference type="PROSITE" id="PS50002"/>
    </source>
</evidence>
<feature type="compositionally biased region" description="Gly residues" evidence="8">
    <location>
        <begin position="2040"/>
        <end position="2057"/>
    </location>
</feature>
<comment type="similarity">
    <text evidence="7">Belongs to the DOCK family.</text>
</comment>
<dbReference type="CDD" id="cd11684">
    <property type="entry name" value="DHR2_DOCK"/>
    <property type="match status" value="1"/>
</dbReference>
<evidence type="ECO:0000256" key="1">
    <source>
        <dbReference type="ARBA" id="ARBA00004496"/>
    </source>
</evidence>
<dbReference type="InterPro" id="IPR027357">
    <property type="entry name" value="DOCKER_dom"/>
</dbReference>
<evidence type="ECO:0000256" key="7">
    <source>
        <dbReference type="PROSITE-ProRule" id="PRU00983"/>
    </source>
</evidence>
<dbReference type="InterPro" id="IPR043161">
    <property type="entry name" value="DOCK_C_lobe_A"/>
</dbReference>
<feature type="chain" id="PRO_5032492076" description="SH3 domain-containing protein" evidence="9">
    <location>
        <begin position="22"/>
        <end position="2086"/>
    </location>
</feature>
<dbReference type="Proteomes" id="UP000672032">
    <property type="component" value="Chromosome 2"/>
</dbReference>
<accession>A0A8A3P970</accession>
<dbReference type="Gene3D" id="2.60.40.150">
    <property type="entry name" value="C2 domain"/>
    <property type="match status" value="1"/>
</dbReference>
<protein>
    <recommendedName>
        <fullName evidence="15">SH3 domain-containing protein</fullName>
    </recommendedName>
</protein>
<evidence type="ECO:0008006" key="15">
    <source>
        <dbReference type="Google" id="ProtNLM"/>
    </source>
</evidence>
<keyword evidence="14" id="KW-1185">Reference proteome</keyword>
<dbReference type="GO" id="GO:0005085">
    <property type="term" value="F:guanyl-nucleotide exchange factor activity"/>
    <property type="evidence" value="ECO:0007669"/>
    <property type="project" value="UniProtKB-KW"/>
</dbReference>
<feature type="compositionally biased region" description="Gly residues" evidence="8">
    <location>
        <begin position="2077"/>
        <end position="2086"/>
    </location>
</feature>
<dbReference type="InterPro" id="IPR046769">
    <property type="entry name" value="DOCKER_Lobe_A"/>
</dbReference>
<dbReference type="Pfam" id="PF16172">
    <property type="entry name" value="DOCK_N"/>
    <property type="match status" value="1"/>
</dbReference>
<dbReference type="InterPro" id="IPR032376">
    <property type="entry name" value="DOCK_N"/>
</dbReference>
<evidence type="ECO:0000313" key="13">
    <source>
        <dbReference type="EMBL" id="QSZ31738.1"/>
    </source>
</evidence>
<feature type="compositionally biased region" description="Low complexity" evidence="8">
    <location>
        <begin position="2011"/>
        <end position="2038"/>
    </location>
</feature>
<proteinExistence type="inferred from homology"/>
<feature type="region of interest" description="Disordered" evidence="8">
    <location>
        <begin position="1856"/>
        <end position="1961"/>
    </location>
</feature>
<evidence type="ECO:0000256" key="8">
    <source>
        <dbReference type="SAM" id="MobiDB-lite"/>
    </source>
</evidence>
<dbReference type="InterPro" id="IPR035892">
    <property type="entry name" value="C2_domain_sf"/>
</dbReference>
<feature type="compositionally biased region" description="Polar residues" evidence="8">
    <location>
        <begin position="108"/>
        <end position="125"/>
    </location>
</feature>
<feature type="domain" description="SH3" evidence="10">
    <location>
        <begin position="7"/>
        <end position="88"/>
    </location>
</feature>
<keyword evidence="9" id="KW-0732">Signal</keyword>
<feature type="domain" description="C2 DOCK-type" evidence="11">
    <location>
        <begin position="622"/>
        <end position="806"/>
    </location>
</feature>
<dbReference type="InterPro" id="IPR016024">
    <property type="entry name" value="ARM-type_fold"/>
</dbReference>
<dbReference type="GO" id="GO:0031267">
    <property type="term" value="F:small GTPase binding"/>
    <property type="evidence" value="ECO:0007669"/>
    <property type="project" value="TreeGrafter"/>
</dbReference>
<keyword evidence="5" id="KW-0344">Guanine-nucleotide releasing factor</keyword>
<dbReference type="InterPro" id="IPR042455">
    <property type="entry name" value="DOCK_N_sub1"/>
</dbReference>
<dbReference type="CDD" id="cd08679">
    <property type="entry name" value="C2_DOCK180_related"/>
    <property type="match status" value="1"/>
</dbReference>
<feature type="domain" description="DOCKER" evidence="12">
    <location>
        <begin position="1455"/>
        <end position="1861"/>
    </location>
</feature>
<dbReference type="GO" id="GO:0005886">
    <property type="term" value="C:plasma membrane"/>
    <property type="evidence" value="ECO:0007669"/>
    <property type="project" value="TreeGrafter"/>
</dbReference>
<dbReference type="SMART" id="SM00326">
    <property type="entry name" value="SH3"/>
    <property type="match status" value="1"/>
</dbReference>
<dbReference type="Pfam" id="PF23554">
    <property type="entry name" value="TPR_DOCK"/>
    <property type="match status" value="1"/>
</dbReference>
<evidence type="ECO:0000313" key="14">
    <source>
        <dbReference type="Proteomes" id="UP000672032"/>
    </source>
</evidence>
<dbReference type="PANTHER" id="PTHR45653:SF10">
    <property type="entry name" value="MYOBLAST CITY, ISOFORM B"/>
    <property type="match status" value="1"/>
</dbReference>
<evidence type="ECO:0000256" key="5">
    <source>
        <dbReference type="ARBA" id="ARBA00022658"/>
    </source>
</evidence>
<feature type="compositionally biased region" description="Basic residues" evidence="8">
    <location>
        <begin position="2059"/>
        <end position="2070"/>
    </location>
</feature>
<evidence type="ECO:0000256" key="6">
    <source>
        <dbReference type="PROSITE-ProRule" id="PRU00192"/>
    </source>
</evidence>
<dbReference type="SUPFAM" id="SSF50044">
    <property type="entry name" value="SH3-domain"/>
    <property type="match status" value="1"/>
</dbReference>
<sequence>MPWQPLPRIAFAVATFPFVASSAADLPLELGDELYIIEQGGKDFQWYRGYLVAPPSLLAGLTSTKGQTLEARVFSGIFPTSCVEVREVLGDDEDESRASTEDGGDVNRNGSTNGILAHKSSSSLNGAQVDQPVQSADIHGANGQPAKKKNRKSKALINRNASRFSLIPQRQPGAPKPPAPVPLLKIGDETPTSASEPLVDEIASCLREWHSTNLHELLLSRQYHQLDKMSNLVKKLDLSRRQILHDVCTKHELESLRENTVWDLVRGNKLLNGEVIVRDPAARGRVLTGDDSAVDITRLQSMMSLLDEKPQPPTQNENLALHHLLLDVKAFVGLSTESTTLSFFLATKNPGSAGVALSETYIVEIPPSASLTSMGKSGQMRTLFTDLASADIGDLPSTESELYLIVKVQSSSQVTAGKPLSRGRSRGNSLPRDSSSKDRENPTSSGGTTKAGRRSLMWGKTRTPSNANKLTSLSENSEASVETHSSRDGAHRSSSSRNGQDFKPGTVSQTISKTVGIGALRLSSLMKNQGEAEHVMGIWAPSAASGNEEPSQTDGWETIIRDFMTSQSGQYEKSRRTERLQVYLKAFDSPDADGLIKSTPTLLSGILKTNKMGFSGAPTKPRSDIYVTIDEVFLPNQALLSRSVGGATPVSSSFVGSNLQVTMEVRRSSGERLEGVIYPSSNAEGQSSWESVAAERGDGWNQTLRLSIPQTDVPNCHLVMVLADAPSHPFGICHIPLWDQQAFMRDGHHSLLLYKYDETTMLPRGSSAGKGGYLSLPWSSRGKDDVSKDEAVTGPIANLRIQTYLCSTKFSQDKVLLKILKWKDQPPGDLQQLLQRLVFVSEIEIVKLLSDVFDAIFGILVEHTGNDDYEDLIFSALVTVLSIVHDRRFNLGPLVDQYAETRFNYPFASPCLVRSFTRLLASPSDPETSRKLRATFKVVRHILKFITHARGQQKMKEVGIGITHSSSGFGRQLRQIFKALEGMMRTTAPILVGSQTLAVQHFHTWLPELVGLLSKEQILHIAIDFMDSCALVKGKLILYKLVLIINYSRLDIFSTPEHMKTLATNTARWILPHWDKTTGITEQWREQVRLCCSILAIQMNHLGPEIPMYLPKIVDSYLALRAGEVKSQTRLSLLFPTSYPFPSKPMPENVEFDEALIELSAILAAISNSPAGMQLEHAQGDIATLIGELLDVHLSILECEAFPQNWLSVLIFHHKSTLKTLEYLAGILLDEFLPHPDDAENYNIELWKAFFTTLLKLVGSDSLALETFPEQKRRAVWKIAGDVRENGAELLRRTWELTGWDTTPEERNKYALAKMGGYQVQYVPALVGPILELCLSVHEGLRRVAVEVLQTMIVSEWTLSEDLGAIQTGIIECLDELFKSKPLTESILQKLFVNELFALFDNLSLNPDDPLYNAVKDLIGTTDEFLDLLVAVHSTDDTGEEASHMIHRLRLMEFLRDMQKEDIFIRYVHQLAELETNAGNHTEAGLALRLHADLYEWDPSKMLSPLDDPEFPAQSHFDRKERIYFDMIKNFEEGEAWSSALTAYKELQHQYEDNIFDFSKLARTQRAIATIYESISKADKIVPKYFRVIYRGMGFPQSLRDKEFVYEGSPNERISAFTDRMQEQHPSAQIVTSGDVDGVEGQFLQISSLSPHRDLTHHVFQRSKVPQVIRDYLLSAHPRYFYNTSRRTTSGPIEDHSAEKIIYTTVETFPTILRRSEIVSVDRYRLDAHQTALERIIRKTKEMAAVEKRIADGEYDIAPLLVEALTISVNPTSESSVARYKELLPNPVDDEDGGEGVVELGPIENALKIALIDHAIMIKRCLSMFAKSPHLQGQDDLQHYFEQVFASELASLQVPQPHLSNTSPGLVPSWTLSPSSSKGDLMSTSQGQLPPPLPHSQSFTNGTIDTSILDSPRHTRATGTSKRISSFLTRNGSVGDQSRPPKKENRKSFFSGNGLSMNGISMPNSLVHLGRKESVDEVQIPEEHEHSNLEDSKEWITQSDLSVQPPPGNYTTSSIGNGRRSSSSQRRPGTTGTSSSQGIAGMGMGTGMGSNGNGFGGSMKKRFSMLKLGKKPSTVGSGLGGGVDEE</sequence>
<feature type="region of interest" description="Disordered" evidence="8">
    <location>
        <begin position="414"/>
        <end position="509"/>
    </location>
</feature>
<evidence type="ECO:0000259" key="11">
    <source>
        <dbReference type="PROSITE" id="PS51650"/>
    </source>
</evidence>
<dbReference type="OrthoDB" id="18896at2759"/>